<organism evidence="2 3">
    <name type="scientific">Mycolicibacterium moriokaense</name>
    <dbReference type="NCBI Taxonomy" id="39691"/>
    <lineage>
        <taxon>Bacteria</taxon>
        <taxon>Bacillati</taxon>
        <taxon>Actinomycetota</taxon>
        <taxon>Actinomycetes</taxon>
        <taxon>Mycobacteriales</taxon>
        <taxon>Mycobacteriaceae</taxon>
        <taxon>Mycolicibacterium</taxon>
    </lineage>
</organism>
<evidence type="ECO:0000313" key="3">
    <source>
        <dbReference type="Proteomes" id="UP000466681"/>
    </source>
</evidence>
<sequence>MTGFHEGELAVQERAGVRAQAARLGDAMLATPDLDGGMGRFLAHRAFAVLTARDADGRLWTSPLFSSPGFLEAHGRELRVHAAPGPGDPLEGLAAGQPVGLLAIEFATRRRVRVNGTLVESDAGLVISVDQAYGNCPKYIHPRQVERVGSADQHAERSSALLPEHEALITNADTFFLGTIHPSRGADASHRGGPPGFVRVDGDTLWWPDYPGNNMFNSFGNLAVDPTAALLFIDFDAGATLHVSGKATVEWVRPSDIDGGTGRRVSVSVEAVVAR</sequence>
<dbReference type="PANTHER" id="PTHR42815">
    <property type="entry name" value="FAD-BINDING, PUTATIVE (AFU_ORTHOLOGUE AFUA_6G07600)-RELATED"/>
    <property type="match status" value="1"/>
</dbReference>
<proteinExistence type="predicted"/>
<dbReference type="InterPro" id="IPR012349">
    <property type="entry name" value="Split_barrel_FMN-bd"/>
</dbReference>
<evidence type="ECO:0000313" key="2">
    <source>
        <dbReference type="EMBL" id="BBX04298.1"/>
    </source>
</evidence>
<dbReference type="RefSeq" id="WP_083153956.1">
    <property type="nucleotide sequence ID" value="NZ_AP022560.1"/>
</dbReference>
<dbReference type="SUPFAM" id="SSF50475">
    <property type="entry name" value="FMN-binding split barrel"/>
    <property type="match status" value="2"/>
</dbReference>
<name>A0AAD1HHQ5_9MYCO</name>
<dbReference type="Proteomes" id="UP000466681">
    <property type="component" value="Chromosome"/>
</dbReference>
<dbReference type="InterPro" id="IPR011576">
    <property type="entry name" value="Pyridox_Oxase_N"/>
</dbReference>
<dbReference type="Gene3D" id="2.30.110.10">
    <property type="entry name" value="Electron Transport, Fmn-binding Protein, Chain A"/>
    <property type="match status" value="1"/>
</dbReference>
<dbReference type="AlphaFoldDB" id="A0AAD1HHQ5"/>
<dbReference type="Pfam" id="PF01243">
    <property type="entry name" value="PNPOx_N"/>
    <property type="match status" value="1"/>
</dbReference>
<keyword evidence="3" id="KW-1185">Reference proteome</keyword>
<gene>
    <name evidence="2" type="ORF">MMOR_52340</name>
</gene>
<accession>A0AAD1HHQ5</accession>
<dbReference type="EMBL" id="AP022560">
    <property type="protein sequence ID" value="BBX04298.1"/>
    <property type="molecule type" value="Genomic_DNA"/>
</dbReference>
<reference evidence="2 3" key="1">
    <citation type="journal article" date="2019" name="Emerg. Microbes Infect.">
        <title>Comprehensive subspecies identification of 175 nontuberculous mycobacteria species based on 7547 genomic profiles.</title>
        <authorList>
            <person name="Matsumoto Y."/>
            <person name="Kinjo T."/>
            <person name="Motooka D."/>
            <person name="Nabeya D."/>
            <person name="Jung N."/>
            <person name="Uechi K."/>
            <person name="Horii T."/>
            <person name="Iida T."/>
            <person name="Fujita J."/>
            <person name="Nakamura S."/>
        </authorList>
    </citation>
    <scope>NUCLEOTIDE SEQUENCE [LARGE SCALE GENOMIC DNA]</scope>
    <source>
        <strain evidence="2 3">JCM 6375</strain>
    </source>
</reference>
<feature type="domain" description="Pyridoxamine 5'-phosphate oxidase N-terminal" evidence="1">
    <location>
        <begin position="162"/>
        <end position="250"/>
    </location>
</feature>
<dbReference type="PANTHER" id="PTHR42815:SF2">
    <property type="entry name" value="FAD-BINDING, PUTATIVE (AFU_ORTHOLOGUE AFUA_6G07600)-RELATED"/>
    <property type="match status" value="1"/>
</dbReference>
<evidence type="ECO:0000259" key="1">
    <source>
        <dbReference type="Pfam" id="PF01243"/>
    </source>
</evidence>
<dbReference type="KEGG" id="mmor:MMOR_52340"/>
<protein>
    <recommendedName>
        <fullName evidence="1">Pyridoxamine 5'-phosphate oxidase N-terminal domain-containing protein</fullName>
    </recommendedName>
</protein>